<evidence type="ECO:0000256" key="11">
    <source>
        <dbReference type="SAM" id="Phobius"/>
    </source>
</evidence>
<keyword evidence="6 11" id="KW-0812">Transmembrane</keyword>
<keyword evidence="9 11" id="KW-0472">Membrane</keyword>
<dbReference type="SUPFAM" id="SSF48264">
    <property type="entry name" value="Cytochrome P450"/>
    <property type="match status" value="1"/>
</dbReference>
<evidence type="ECO:0000256" key="9">
    <source>
        <dbReference type="ARBA" id="ARBA00023136"/>
    </source>
</evidence>
<gene>
    <name evidence="12" type="ORF">GOBAR_AA23386</name>
</gene>
<evidence type="ECO:0000256" key="7">
    <source>
        <dbReference type="ARBA" id="ARBA00022824"/>
    </source>
</evidence>
<dbReference type="Proteomes" id="UP000239757">
    <property type="component" value="Unassembled WGS sequence"/>
</dbReference>
<dbReference type="PRINTS" id="PR00463">
    <property type="entry name" value="EP450I"/>
</dbReference>
<dbReference type="PANTHER" id="PTHR12646">
    <property type="entry name" value="NOT56 - RELATED"/>
    <property type="match status" value="1"/>
</dbReference>
<dbReference type="Pfam" id="PF05208">
    <property type="entry name" value="ALG3"/>
    <property type="match status" value="1"/>
</dbReference>
<dbReference type="PANTHER" id="PTHR12646:SF0">
    <property type="entry name" value="DOL-P-MAN:MAN(5)GLCNAC(2)-PP-DOL ALPHA-1,3-MANNOSYLTRANSFERASE"/>
    <property type="match status" value="1"/>
</dbReference>
<evidence type="ECO:0000256" key="2">
    <source>
        <dbReference type="ARBA" id="ARBA00004922"/>
    </source>
</evidence>
<dbReference type="GO" id="GO:0005789">
    <property type="term" value="C:endoplasmic reticulum membrane"/>
    <property type="evidence" value="ECO:0007669"/>
    <property type="project" value="UniProtKB-SubCell"/>
</dbReference>
<organism evidence="12 13">
    <name type="scientific">Gossypium barbadense</name>
    <name type="common">Sea Island cotton</name>
    <name type="synonym">Hibiscus barbadensis</name>
    <dbReference type="NCBI Taxonomy" id="3634"/>
    <lineage>
        <taxon>Eukaryota</taxon>
        <taxon>Viridiplantae</taxon>
        <taxon>Streptophyta</taxon>
        <taxon>Embryophyta</taxon>
        <taxon>Tracheophyta</taxon>
        <taxon>Spermatophyta</taxon>
        <taxon>Magnoliopsida</taxon>
        <taxon>eudicotyledons</taxon>
        <taxon>Gunneridae</taxon>
        <taxon>Pentapetalae</taxon>
        <taxon>rosids</taxon>
        <taxon>malvids</taxon>
        <taxon>Malvales</taxon>
        <taxon>Malvaceae</taxon>
        <taxon>Malvoideae</taxon>
        <taxon>Gossypium</taxon>
    </lineage>
</organism>
<evidence type="ECO:0000256" key="3">
    <source>
        <dbReference type="ARBA" id="ARBA00011964"/>
    </source>
</evidence>
<dbReference type="GO" id="GO:0016705">
    <property type="term" value="F:oxidoreductase activity, acting on paired donors, with incorporation or reduction of molecular oxygen"/>
    <property type="evidence" value="ECO:0007669"/>
    <property type="project" value="InterPro"/>
</dbReference>
<dbReference type="GO" id="GO:0004497">
    <property type="term" value="F:monooxygenase activity"/>
    <property type="evidence" value="ECO:0007669"/>
    <property type="project" value="InterPro"/>
</dbReference>
<name>A0A2P5X1S7_GOSBA</name>
<reference evidence="12 13" key="1">
    <citation type="submission" date="2015-01" db="EMBL/GenBank/DDBJ databases">
        <title>Genome of allotetraploid Gossypium barbadense reveals genomic plasticity and fiber elongation in cotton evolution.</title>
        <authorList>
            <person name="Chen X."/>
            <person name="Liu X."/>
            <person name="Zhao B."/>
            <person name="Zheng H."/>
            <person name="Hu Y."/>
            <person name="Lu G."/>
            <person name="Yang C."/>
            <person name="Chen J."/>
            <person name="Shan C."/>
            <person name="Zhang L."/>
            <person name="Zhou Y."/>
            <person name="Wang L."/>
            <person name="Guo W."/>
            <person name="Bai Y."/>
            <person name="Ruan J."/>
            <person name="Shangguan X."/>
            <person name="Mao Y."/>
            <person name="Jiang J."/>
            <person name="Zhu Y."/>
            <person name="Lei J."/>
            <person name="Kang H."/>
            <person name="Chen S."/>
            <person name="He X."/>
            <person name="Wang R."/>
            <person name="Wang Y."/>
            <person name="Chen J."/>
            <person name="Wang L."/>
            <person name="Yu S."/>
            <person name="Wang B."/>
            <person name="Wei J."/>
            <person name="Song S."/>
            <person name="Lu X."/>
            <person name="Gao Z."/>
            <person name="Gu W."/>
            <person name="Deng X."/>
            <person name="Ma D."/>
            <person name="Wang S."/>
            <person name="Liang W."/>
            <person name="Fang L."/>
            <person name="Cai C."/>
            <person name="Zhu X."/>
            <person name="Zhou B."/>
            <person name="Zhang Y."/>
            <person name="Chen Z."/>
            <person name="Xu S."/>
            <person name="Zhu R."/>
            <person name="Wang S."/>
            <person name="Zhang T."/>
            <person name="Zhao G."/>
        </authorList>
    </citation>
    <scope>NUCLEOTIDE SEQUENCE [LARGE SCALE GENOMIC DNA]</scope>
    <source>
        <strain evidence="13">cv. Xinhai21</strain>
        <tissue evidence="12">Leaf</tissue>
    </source>
</reference>
<keyword evidence="7" id="KW-0256">Endoplasmic reticulum</keyword>
<dbReference type="InterPro" id="IPR036396">
    <property type="entry name" value="Cyt_P450_sf"/>
</dbReference>
<evidence type="ECO:0000256" key="5">
    <source>
        <dbReference type="ARBA" id="ARBA00022679"/>
    </source>
</evidence>
<sequence>MAVKNSTSAHAKRSRKKAAASSSLIPKFMKNPKTTMALALLIIDSLLVSFIIAYVPYTKIDWDAHMSQVSGFLGGERDYKNLKGDTGPLVYPAGFLYVYSAIQYVTGGQVFPAQYLIYFYYASNTDEEERLGEKEIIGEFKTFYFAGKETVANALSWALLLLDLNPEWQDKAREEMIRVLGSNKIPVAKNLKDLKIIS</sequence>
<dbReference type="GO" id="GO:0005506">
    <property type="term" value="F:iron ion binding"/>
    <property type="evidence" value="ECO:0007669"/>
    <property type="project" value="InterPro"/>
</dbReference>
<dbReference type="GO" id="GO:0052925">
    <property type="term" value="F:dol-P-Man:Man(5)GlcNAc(2)-PP-Dol alpha-1,3-mannosyltransferase activity"/>
    <property type="evidence" value="ECO:0007669"/>
    <property type="project" value="UniProtKB-EC"/>
</dbReference>
<comment type="subcellular location">
    <subcellularLocation>
        <location evidence="1">Endoplasmic reticulum membrane</location>
        <topology evidence="1">Multi-pass membrane protein</topology>
    </subcellularLocation>
</comment>
<proteinExistence type="predicted"/>
<comment type="catalytic activity">
    <reaction evidence="10">
        <text>an alpha-D-Man-(1-&gt;2)-alpha-D-Man-(1-&gt;2)-alpha-D-Man-(1-&gt;3)-[alpha-D-Man-(1-&gt;6)]-beta-D-Man-(1-&gt;4)-beta-D-GlcNAc-(1-&gt;4)-alpha-D-GlcNAc-diphospho-di-trans,poly-cis-dolichol + a di-trans,poly-cis-dolichyl beta-D-mannosyl phosphate = an alpha-D-Man-(1-&gt;2)-alpha-D-Man-(1-&gt;2)-alpha-D-Man-(1-&gt;3)-[alpha-D-Man-(1-&gt;3)-alpha-D-Man-(1-&gt;6)]-beta-D-Man-(1-&gt;4)-beta-D-GlcNAc-(1-&gt;4)-alpha-D-GlcNAc-diphospho-di-trans,poly-cis-dolichol + a di-trans,poly-cis-dolichyl phosphate + H(+)</text>
        <dbReference type="Rhea" id="RHEA:29527"/>
        <dbReference type="Rhea" id="RHEA-COMP:19498"/>
        <dbReference type="Rhea" id="RHEA-COMP:19501"/>
        <dbReference type="Rhea" id="RHEA-COMP:19516"/>
        <dbReference type="Rhea" id="RHEA-COMP:19517"/>
        <dbReference type="ChEBI" id="CHEBI:15378"/>
        <dbReference type="ChEBI" id="CHEBI:57683"/>
        <dbReference type="ChEBI" id="CHEBI:58211"/>
        <dbReference type="ChEBI" id="CHEBI:132515"/>
        <dbReference type="ChEBI" id="CHEBI:132516"/>
        <dbReference type="EC" id="2.4.1.258"/>
    </reaction>
    <physiologicalReaction direction="left-to-right" evidence="10">
        <dbReference type="Rhea" id="RHEA:29528"/>
    </physiologicalReaction>
</comment>
<feature type="transmembrane region" description="Helical" evidence="11">
    <location>
        <begin position="36"/>
        <end position="57"/>
    </location>
</feature>
<dbReference type="InterPro" id="IPR007873">
    <property type="entry name" value="Glycosyltransferase_ALG3"/>
</dbReference>
<dbReference type="OrthoDB" id="991928at2759"/>
<evidence type="ECO:0000256" key="1">
    <source>
        <dbReference type="ARBA" id="ARBA00004477"/>
    </source>
</evidence>
<dbReference type="EC" id="2.4.1.258" evidence="3"/>
<protein>
    <recommendedName>
        <fullName evidence="3">dolichyl-P-Man:Man5GlcNAc2-PP-dolichol alpha-1,3-mannosyltransferase</fullName>
        <ecNumber evidence="3">2.4.1.258</ecNumber>
    </recommendedName>
</protein>
<dbReference type="InterPro" id="IPR002401">
    <property type="entry name" value="Cyt_P450_E_grp-I"/>
</dbReference>
<evidence type="ECO:0000256" key="10">
    <source>
        <dbReference type="ARBA" id="ARBA00049506"/>
    </source>
</evidence>
<evidence type="ECO:0000256" key="6">
    <source>
        <dbReference type="ARBA" id="ARBA00022692"/>
    </source>
</evidence>
<keyword evidence="8 11" id="KW-1133">Transmembrane helix</keyword>
<dbReference type="Gene3D" id="1.10.630.10">
    <property type="entry name" value="Cytochrome P450"/>
    <property type="match status" value="1"/>
</dbReference>
<evidence type="ECO:0000256" key="8">
    <source>
        <dbReference type="ARBA" id="ARBA00022989"/>
    </source>
</evidence>
<comment type="pathway">
    <text evidence="2">Protein modification; protein glycosylation.</text>
</comment>
<dbReference type="AlphaFoldDB" id="A0A2P5X1S7"/>
<evidence type="ECO:0000313" key="13">
    <source>
        <dbReference type="Proteomes" id="UP000239757"/>
    </source>
</evidence>
<dbReference type="EMBL" id="KZ665891">
    <property type="protein sequence ID" value="PPR97283.1"/>
    <property type="molecule type" value="Genomic_DNA"/>
</dbReference>
<accession>A0A2P5X1S7</accession>
<dbReference type="GO" id="GO:0020037">
    <property type="term" value="F:heme binding"/>
    <property type="evidence" value="ECO:0007669"/>
    <property type="project" value="InterPro"/>
</dbReference>
<keyword evidence="4" id="KW-0328">Glycosyltransferase</keyword>
<evidence type="ECO:0000313" key="12">
    <source>
        <dbReference type="EMBL" id="PPR97283.1"/>
    </source>
</evidence>
<evidence type="ECO:0000256" key="4">
    <source>
        <dbReference type="ARBA" id="ARBA00022676"/>
    </source>
</evidence>
<keyword evidence="5" id="KW-0808">Transferase</keyword>